<reference evidence="2 3" key="1">
    <citation type="submission" date="2020-06" db="EMBL/GenBank/DDBJ databases">
        <title>WGS assembly of Ceratodon purpureus strain R40.</title>
        <authorList>
            <person name="Carey S.B."/>
            <person name="Jenkins J."/>
            <person name="Shu S."/>
            <person name="Lovell J.T."/>
            <person name="Sreedasyam A."/>
            <person name="Maumus F."/>
            <person name="Tiley G.P."/>
            <person name="Fernandez-Pozo N."/>
            <person name="Barry K."/>
            <person name="Chen C."/>
            <person name="Wang M."/>
            <person name="Lipzen A."/>
            <person name="Daum C."/>
            <person name="Saski C.A."/>
            <person name="Payton A.C."/>
            <person name="Mcbreen J.C."/>
            <person name="Conrad R.E."/>
            <person name="Kollar L.M."/>
            <person name="Olsson S."/>
            <person name="Huttunen S."/>
            <person name="Landis J.B."/>
            <person name="Wickett N.J."/>
            <person name="Johnson M.G."/>
            <person name="Rensing S.A."/>
            <person name="Grimwood J."/>
            <person name="Schmutz J."/>
            <person name="Mcdaniel S.F."/>
        </authorList>
    </citation>
    <scope>NUCLEOTIDE SEQUENCE [LARGE SCALE GENOMIC DNA]</scope>
    <source>
        <strain evidence="2 3">R40</strain>
    </source>
</reference>
<comment type="caution">
    <text evidence="2">The sequence shown here is derived from an EMBL/GenBank/DDBJ whole genome shotgun (WGS) entry which is preliminary data.</text>
</comment>
<dbReference type="InterPro" id="IPR009003">
    <property type="entry name" value="Peptidase_S1_PA"/>
</dbReference>
<dbReference type="Proteomes" id="UP000822688">
    <property type="component" value="Chromosome 6"/>
</dbReference>
<sequence>MAAAMNVHLLSFPIMVEDDFVVQLPTITLGQVSCILSPQQVLADYACFANSSGGAVVCDNKLVGIHTEALYGEEDGKERAMRNNTDNGKGGNGKGGNGKGGIEKGGSRKGGWKNVKSIDLDEL</sequence>
<proteinExistence type="predicted"/>
<evidence type="ECO:0000313" key="2">
    <source>
        <dbReference type="EMBL" id="KAG0568871.1"/>
    </source>
</evidence>
<evidence type="ECO:0000313" key="3">
    <source>
        <dbReference type="Proteomes" id="UP000822688"/>
    </source>
</evidence>
<protein>
    <submittedName>
        <fullName evidence="2">Uncharacterized protein</fullName>
    </submittedName>
</protein>
<gene>
    <name evidence="2" type="ORF">KC19_6G050100</name>
</gene>
<dbReference type="AlphaFoldDB" id="A0A8T0HAS9"/>
<dbReference type="EMBL" id="CM026427">
    <property type="protein sequence ID" value="KAG0568871.1"/>
    <property type="molecule type" value="Genomic_DNA"/>
</dbReference>
<keyword evidence="3" id="KW-1185">Reference proteome</keyword>
<dbReference type="SUPFAM" id="SSF50494">
    <property type="entry name" value="Trypsin-like serine proteases"/>
    <property type="match status" value="1"/>
</dbReference>
<evidence type="ECO:0000256" key="1">
    <source>
        <dbReference type="SAM" id="MobiDB-lite"/>
    </source>
</evidence>
<feature type="compositionally biased region" description="Gly residues" evidence="1">
    <location>
        <begin position="88"/>
        <end position="100"/>
    </location>
</feature>
<organism evidence="2 3">
    <name type="scientific">Ceratodon purpureus</name>
    <name type="common">Fire moss</name>
    <name type="synonym">Dicranum purpureum</name>
    <dbReference type="NCBI Taxonomy" id="3225"/>
    <lineage>
        <taxon>Eukaryota</taxon>
        <taxon>Viridiplantae</taxon>
        <taxon>Streptophyta</taxon>
        <taxon>Embryophyta</taxon>
        <taxon>Bryophyta</taxon>
        <taxon>Bryophytina</taxon>
        <taxon>Bryopsida</taxon>
        <taxon>Dicranidae</taxon>
        <taxon>Pseudoditrichales</taxon>
        <taxon>Ditrichaceae</taxon>
        <taxon>Ceratodon</taxon>
    </lineage>
</organism>
<feature type="region of interest" description="Disordered" evidence="1">
    <location>
        <begin position="76"/>
        <end position="123"/>
    </location>
</feature>
<name>A0A8T0HAS9_CERPU</name>
<accession>A0A8T0HAS9</accession>